<evidence type="ECO:0000313" key="2">
    <source>
        <dbReference type="EnsemblPlants" id="AES80419"/>
    </source>
</evidence>
<sequence>MLGGHSNNARRRQSWNLLCDLVTMSTDPWCIIDDFNDLLANGDKRGGYERPAWLYNGFR</sequence>
<evidence type="ECO:0008006" key="4">
    <source>
        <dbReference type="Google" id="ProtNLM"/>
    </source>
</evidence>
<dbReference type="EMBL" id="CM001223">
    <property type="protein sequence ID" value="AES80419.1"/>
    <property type="molecule type" value="Genomic_DNA"/>
</dbReference>
<evidence type="ECO:0000313" key="1">
    <source>
        <dbReference type="EMBL" id="AES80419.1"/>
    </source>
</evidence>
<accession>G7KRL0</accession>
<dbReference type="EnsemblPlants" id="AES80419">
    <property type="protein sequence ID" value="AES80419"/>
    <property type="gene ID" value="MTR_7g080340"/>
</dbReference>
<organism evidence="1 3">
    <name type="scientific">Medicago truncatula</name>
    <name type="common">Barrel medic</name>
    <name type="synonym">Medicago tribuloides</name>
    <dbReference type="NCBI Taxonomy" id="3880"/>
    <lineage>
        <taxon>Eukaryota</taxon>
        <taxon>Viridiplantae</taxon>
        <taxon>Streptophyta</taxon>
        <taxon>Embryophyta</taxon>
        <taxon>Tracheophyta</taxon>
        <taxon>Spermatophyta</taxon>
        <taxon>Magnoliopsida</taxon>
        <taxon>eudicotyledons</taxon>
        <taxon>Gunneridae</taxon>
        <taxon>Pentapetalae</taxon>
        <taxon>rosids</taxon>
        <taxon>fabids</taxon>
        <taxon>Fabales</taxon>
        <taxon>Fabaceae</taxon>
        <taxon>Papilionoideae</taxon>
        <taxon>50 kb inversion clade</taxon>
        <taxon>NPAAA clade</taxon>
        <taxon>Hologalegina</taxon>
        <taxon>IRL clade</taxon>
        <taxon>Trifolieae</taxon>
        <taxon>Medicago</taxon>
    </lineage>
</organism>
<name>G7KRL0_MEDTR</name>
<dbReference type="HOGENOM" id="CLU_2964393_0_0_1"/>
<dbReference type="OMA" id="WNQICYL"/>
<keyword evidence="3" id="KW-1185">Reference proteome</keyword>
<gene>
    <name evidence="1" type="ordered locus">MTR_7g080340</name>
</gene>
<dbReference type="PaxDb" id="3880-AES80419"/>
<dbReference type="Proteomes" id="UP000002051">
    <property type="component" value="Unassembled WGS sequence"/>
</dbReference>
<proteinExistence type="predicted"/>
<reference evidence="1 3" key="1">
    <citation type="journal article" date="2011" name="Nature">
        <title>The Medicago genome provides insight into the evolution of rhizobial symbioses.</title>
        <authorList>
            <person name="Young N.D."/>
            <person name="Debelle F."/>
            <person name="Oldroyd G.E."/>
            <person name="Geurts R."/>
            <person name="Cannon S.B."/>
            <person name="Udvardi M.K."/>
            <person name="Benedito V.A."/>
            <person name="Mayer K.F."/>
            <person name="Gouzy J."/>
            <person name="Schoof H."/>
            <person name="Van de Peer Y."/>
            <person name="Proost S."/>
            <person name="Cook D.R."/>
            <person name="Meyers B.C."/>
            <person name="Spannagl M."/>
            <person name="Cheung F."/>
            <person name="De Mita S."/>
            <person name="Krishnakumar V."/>
            <person name="Gundlach H."/>
            <person name="Zhou S."/>
            <person name="Mudge J."/>
            <person name="Bharti A.K."/>
            <person name="Murray J.D."/>
            <person name="Naoumkina M.A."/>
            <person name="Rosen B."/>
            <person name="Silverstein K.A."/>
            <person name="Tang H."/>
            <person name="Rombauts S."/>
            <person name="Zhao P.X."/>
            <person name="Zhou P."/>
            <person name="Barbe V."/>
            <person name="Bardou P."/>
            <person name="Bechner M."/>
            <person name="Bellec A."/>
            <person name="Berger A."/>
            <person name="Berges H."/>
            <person name="Bidwell S."/>
            <person name="Bisseling T."/>
            <person name="Choisne N."/>
            <person name="Couloux A."/>
            <person name="Denny R."/>
            <person name="Deshpande S."/>
            <person name="Dai X."/>
            <person name="Doyle J.J."/>
            <person name="Dudez A.M."/>
            <person name="Farmer A.D."/>
            <person name="Fouteau S."/>
            <person name="Franken C."/>
            <person name="Gibelin C."/>
            <person name="Gish J."/>
            <person name="Goldstein S."/>
            <person name="Gonzalez A.J."/>
            <person name="Green P.J."/>
            <person name="Hallab A."/>
            <person name="Hartog M."/>
            <person name="Hua A."/>
            <person name="Humphray S.J."/>
            <person name="Jeong D.H."/>
            <person name="Jing Y."/>
            <person name="Jocker A."/>
            <person name="Kenton S.M."/>
            <person name="Kim D.J."/>
            <person name="Klee K."/>
            <person name="Lai H."/>
            <person name="Lang C."/>
            <person name="Lin S."/>
            <person name="Macmil S.L."/>
            <person name="Magdelenat G."/>
            <person name="Matthews L."/>
            <person name="McCorrison J."/>
            <person name="Monaghan E.L."/>
            <person name="Mun J.H."/>
            <person name="Najar F.Z."/>
            <person name="Nicholson C."/>
            <person name="Noirot C."/>
            <person name="O'Bleness M."/>
            <person name="Paule C.R."/>
            <person name="Poulain J."/>
            <person name="Prion F."/>
            <person name="Qin B."/>
            <person name="Qu C."/>
            <person name="Retzel E.F."/>
            <person name="Riddle C."/>
            <person name="Sallet E."/>
            <person name="Samain S."/>
            <person name="Samson N."/>
            <person name="Sanders I."/>
            <person name="Saurat O."/>
            <person name="Scarpelli C."/>
            <person name="Schiex T."/>
            <person name="Segurens B."/>
            <person name="Severin A.J."/>
            <person name="Sherrier D.J."/>
            <person name="Shi R."/>
            <person name="Sims S."/>
            <person name="Singer S.R."/>
            <person name="Sinharoy S."/>
            <person name="Sterck L."/>
            <person name="Viollet A."/>
            <person name="Wang B.B."/>
            <person name="Wang K."/>
            <person name="Wang M."/>
            <person name="Wang X."/>
            <person name="Warfsmann J."/>
            <person name="Weissenbach J."/>
            <person name="White D.D."/>
            <person name="White J.D."/>
            <person name="Wiley G.B."/>
            <person name="Wincker P."/>
            <person name="Xing Y."/>
            <person name="Yang L."/>
            <person name="Yao Z."/>
            <person name="Ying F."/>
            <person name="Zhai J."/>
            <person name="Zhou L."/>
            <person name="Zuber A."/>
            <person name="Denarie J."/>
            <person name="Dixon R.A."/>
            <person name="May G.D."/>
            <person name="Schwartz D.C."/>
            <person name="Rogers J."/>
            <person name="Quetier F."/>
            <person name="Town C.D."/>
            <person name="Roe B.A."/>
        </authorList>
    </citation>
    <scope>NUCLEOTIDE SEQUENCE [LARGE SCALE GENOMIC DNA]</scope>
    <source>
        <strain evidence="1">A17</strain>
        <strain evidence="2 3">cv. Jemalong A17</strain>
    </source>
</reference>
<reference evidence="1 3" key="2">
    <citation type="journal article" date="2014" name="BMC Genomics">
        <title>An improved genome release (version Mt4.0) for the model legume Medicago truncatula.</title>
        <authorList>
            <person name="Tang H."/>
            <person name="Krishnakumar V."/>
            <person name="Bidwell S."/>
            <person name="Rosen B."/>
            <person name="Chan A."/>
            <person name="Zhou S."/>
            <person name="Gentzbittel L."/>
            <person name="Childs K.L."/>
            <person name="Yandell M."/>
            <person name="Gundlach H."/>
            <person name="Mayer K.F."/>
            <person name="Schwartz D.C."/>
            <person name="Town C.D."/>
        </authorList>
    </citation>
    <scope>GENOME REANNOTATION</scope>
    <source>
        <strain evidence="2 3">cv. Jemalong A17</strain>
    </source>
</reference>
<evidence type="ECO:0000313" key="3">
    <source>
        <dbReference type="Proteomes" id="UP000002051"/>
    </source>
</evidence>
<reference evidence="2" key="3">
    <citation type="submission" date="2015-04" db="UniProtKB">
        <authorList>
            <consortium name="EnsemblPlants"/>
        </authorList>
    </citation>
    <scope>IDENTIFICATION</scope>
    <source>
        <strain evidence="2">cv. Jemalong A17</strain>
    </source>
</reference>
<protein>
    <recommendedName>
        <fullName evidence="4">Endonuclease/exonuclease/phosphatase family protein</fullName>
    </recommendedName>
</protein>
<dbReference type="AlphaFoldDB" id="G7KRL0"/>